<evidence type="ECO:0000313" key="2">
    <source>
        <dbReference type="EMBL" id="GAG17743.1"/>
    </source>
</evidence>
<protein>
    <recommendedName>
        <fullName evidence="1">DUF4213 domain-containing protein</fullName>
    </recommendedName>
</protein>
<name>X0VZ76_9ZZZZ</name>
<feature type="non-terminal residue" evidence="2">
    <location>
        <position position="62"/>
    </location>
</feature>
<dbReference type="InterPro" id="IPR025251">
    <property type="entry name" value="DUF4213"/>
</dbReference>
<organism evidence="2">
    <name type="scientific">marine sediment metagenome</name>
    <dbReference type="NCBI Taxonomy" id="412755"/>
    <lineage>
        <taxon>unclassified sequences</taxon>
        <taxon>metagenomes</taxon>
        <taxon>ecological metagenomes</taxon>
    </lineage>
</organism>
<accession>X0VZ76</accession>
<feature type="domain" description="DUF4213" evidence="1">
    <location>
        <begin position="6"/>
        <end position="60"/>
    </location>
</feature>
<gene>
    <name evidence="2" type="ORF">S01H1_46956</name>
</gene>
<dbReference type="EMBL" id="BARS01030085">
    <property type="protein sequence ID" value="GAG17743.1"/>
    <property type="molecule type" value="Genomic_DNA"/>
</dbReference>
<reference evidence="2" key="1">
    <citation type="journal article" date="2014" name="Front. Microbiol.">
        <title>High frequency of phylogenetically diverse reductive dehalogenase-homologous genes in deep subseafloor sedimentary metagenomes.</title>
        <authorList>
            <person name="Kawai M."/>
            <person name="Futagami T."/>
            <person name="Toyoda A."/>
            <person name="Takaki Y."/>
            <person name="Nishi S."/>
            <person name="Hori S."/>
            <person name="Arai W."/>
            <person name="Tsubouchi T."/>
            <person name="Morono Y."/>
            <person name="Uchiyama I."/>
            <person name="Ito T."/>
            <person name="Fujiyama A."/>
            <person name="Inagaki F."/>
            <person name="Takami H."/>
        </authorList>
    </citation>
    <scope>NUCLEOTIDE SEQUENCE</scope>
    <source>
        <strain evidence="2">Expedition CK06-06</strain>
    </source>
</reference>
<evidence type="ECO:0000259" key="1">
    <source>
        <dbReference type="Pfam" id="PF13938"/>
    </source>
</evidence>
<dbReference type="Pfam" id="PF13938">
    <property type="entry name" value="DUF4213"/>
    <property type="match status" value="1"/>
</dbReference>
<sequence>MEILKDLIKEIKPCKIKKVIIGTFTTAVISRQCGLSSTIREQCGEGGHSRVRNLGEMAGMEV</sequence>
<comment type="caution">
    <text evidence="2">The sequence shown here is derived from an EMBL/GenBank/DDBJ whole genome shotgun (WGS) entry which is preliminary data.</text>
</comment>
<dbReference type="Gene3D" id="3.30.390.100">
    <property type="match status" value="1"/>
</dbReference>
<proteinExistence type="predicted"/>
<dbReference type="AlphaFoldDB" id="X0VZ76"/>